<reference evidence="4" key="1">
    <citation type="journal article" date="2019" name="Int. J. Syst. Evol. Microbiol.">
        <title>The Global Catalogue of Microorganisms (GCM) 10K type strain sequencing project: providing services to taxonomists for standard genome sequencing and annotation.</title>
        <authorList>
            <consortium name="The Broad Institute Genomics Platform"/>
            <consortium name="The Broad Institute Genome Sequencing Center for Infectious Disease"/>
            <person name="Wu L."/>
            <person name="Ma J."/>
        </authorList>
    </citation>
    <scope>NUCLEOTIDE SEQUENCE [LARGE SCALE GENOMIC DNA]</scope>
    <source>
        <strain evidence="4">ICMP 19515</strain>
    </source>
</reference>
<dbReference type="SUPFAM" id="SSF54373">
    <property type="entry name" value="FAD-linked reductases, C-terminal domain"/>
    <property type="match status" value="1"/>
</dbReference>
<evidence type="ECO:0000313" key="3">
    <source>
        <dbReference type="EMBL" id="MFC3325836.1"/>
    </source>
</evidence>
<dbReference type="Gene3D" id="3.50.50.60">
    <property type="entry name" value="FAD/NAD(P)-binding domain"/>
    <property type="match status" value="1"/>
</dbReference>
<dbReference type="InterPro" id="IPR002937">
    <property type="entry name" value="Amino_oxidase"/>
</dbReference>
<comment type="similarity">
    <text evidence="1">Belongs to the flavin monoamine oxidase family.</text>
</comment>
<name>A0ABV7MXU9_9HYPH</name>
<evidence type="ECO:0000259" key="2">
    <source>
        <dbReference type="Pfam" id="PF01593"/>
    </source>
</evidence>
<dbReference type="SUPFAM" id="SSF51905">
    <property type="entry name" value="FAD/NAD(P)-binding domain"/>
    <property type="match status" value="1"/>
</dbReference>
<gene>
    <name evidence="3" type="ORF">ACFOJ9_29345</name>
</gene>
<evidence type="ECO:0000313" key="4">
    <source>
        <dbReference type="Proteomes" id="UP001595648"/>
    </source>
</evidence>
<dbReference type="RefSeq" id="WP_378984117.1">
    <property type="nucleotide sequence ID" value="NZ_JBHRVD010000001.1"/>
</dbReference>
<dbReference type="PANTHER" id="PTHR43563:SF1">
    <property type="entry name" value="AMINE OXIDASE [FLAVIN-CONTAINING] B"/>
    <property type="match status" value="1"/>
</dbReference>
<comment type="caution">
    <text evidence="3">The sequence shown here is derived from an EMBL/GenBank/DDBJ whole genome shotgun (WGS) entry which is preliminary data.</text>
</comment>
<dbReference type="InterPro" id="IPR050703">
    <property type="entry name" value="Flavin_MAO"/>
</dbReference>
<evidence type="ECO:0000256" key="1">
    <source>
        <dbReference type="ARBA" id="ARBA00005995"/>
    </source>
</evidence>
<proteinExistence type="inferred from homology"/>
<dbReference type="Proteomes" id="UP001595648">
    <property type="component" value="Unassembled WGS sequence"/>
</dbReference>
<dbReference type="PANTHER" id="PTHR43563">
    <property type="entry name" value="AMINE OXIDASE"/>
    <property type="match status" value="1"/>
</dbReference>
<feature type="domain" description="Amine oxidase" evidence="2">
    <location>
        <begin position="17"/>
        <end position="422"/>
    </location>
</feature>
<dbReference type="Pfam" id="PF01593">
    <property type="entry name" value="Amino_oxidase"/>
    <property type="match status" value="1"/>
</dbReference>
<protein>
    <submittedName>
        <fullName evidence="3">Flavin monoamine oxidase family protein</fullName>
    </submittedName>
</protein>
<organism evidence="3 4">
    <name type="scientific">Mesorhizobium cantuariense</name>
    <dbReference type="NCBI Taxonomy" id="1300275"/>
    <lineage>
        <taxon>Bacteria</taxon>
        <taxon>Pseudomonadati</taxon>
        <taxon>Pseudomonadota</taxon>
        <taxon>Alphaproteobacteria</taxon>
        <taxon>Hyphomicrobiales</taxon>
        <taxon>Phyllobacteriaceae</taxon>
        <taxon>Mesorhizobium</taxon>
    </lineage>
</organism>
<accession>A0ABV7MXU9</accession>
<keyword evidence="4" id="KW-1185">Reference proteome</keyword>
<dbReference type="EMBL" id="JBHRVD010000001">
    <property type="protein sequence ID" value="MFC3325836.1"/>
    <property type="molecule type" value="Genomic_DNA"/>
</dbReference>
<sequence>MRGEPEKTDVVIVGAGFTGLSAALELKAAGIDFLLLEARDRVGGRVESMEIGDGERIDSGGQFLCEDMPALMALVEEHGKTLVEAYVDGEFIAQPAMSAGEAERTYVGSMMIRDRMNAIAPDDPDIAGLSVAAWLDRQNDPEDAKAAFRSMIEGLWCQALEKLPLWHLIDNDRRITNEVSELQYFLAETMHSLAEDLAQDLGARVRLGVHVTRIGQGANGVSIHAGAGSIEARCLLVAVPPVMASRIDYSPPLPAALEKALGVWRSGTVIKMLARYPTAFWRAKGLSGMVMWRDQPGLFACDASKDDDHPALVVFIGGPSAIEWRGFGQEGLRTRIAARLVAALGPEAAKWIGFAVRYWFDDLGSVGGYSDLIVNMDATDAERTILAGAPPVHFASSELSPSFPGYVEGAIVAGRIAARKIIAELQSAIATKASGS</sequence>
<dbReference type="InterPro" id="IPR036188">
    <property type="entry name" value="FAD/NAD-bd_sf"/>
</dbReference>